<feature type="compositionally biased region" description="Basic residues" evidence="1">
    <location>
        <begin position="193"/>
        <end position="211"/>
    </location>
</feature>
<dbReference type="InterPro" id="IPR014710">
    <property type="entry name" value="RmlC-like_jellyroll"/>
</dbReference>
<protein>
    <recommendedName>
        <fullName evidence="2">Mif2/CENP-C cupin domain-containing protein</fullName>
    </recommendedName>
</protein>
<sequence>MSASPGDFSYFNIRIFPVAIGFSVFDAVSQYICGICIHPVERSVIMKGRKRKCMASNIVRQSGLRKKLRTQEDETHVFNDHIADSNSHHSDSSSESRFHESAFDYIANLFSEIVEEESQPKPETKPTRRIHPIRLGLCRFERTRCNSGSSTMSKEASGQEESPPKPELTPVRSARFQLKRGKPSSAPEESNFKKKRSQEKKSQKKTVKTVKKTPIMDTRKGEIVHKLVHQPFESLQWVVPPNEENQMDTYHIAKTFTSRSNSFGFLDISPFATKESQYSPIYNLHFVVVKGHLQVTIQDTQFTFTVGDTWIVPVGVPYSIKNCTRAKALVSFSTFKE</sequence>
<gene>
    <name evidence="3" type="ORF">TNCT_133121</name>
</gene>
<dbReference type="InterPro" id="IPR011051">
    <property type="entry name" value="RmlC_Cupin_sf"/>
</dbReference>
<evidence type="ECO:0000256" key="1">
    <source>
        <dbReference type="SAM" id="MobiDB-lite"/>
    </source>
</evidence>
<name>A0A8X6HAM0_TRICU</name>
<reference evidence="3" key="1">
    <citation type="submission" date="2020-07" db="EMBL/GenBank/DDBJ databases">
        <title>Multicomponent nature underlies the extraordinary mechanical properties of spider dragline silk.</title>
        <authorList>
            <person name="Kono N."/>
            <person name="Nakamura H."/>
            <person name="Mori M."/>
            <person name="Yoshida Y."/>
            <person name="Ohtoshi R."/>
            <person name="Malay A.D."/>
            <person name="Moran D.A.P."/>
            <person name="Tomita M."/>
            <person name="Numata K."/>
            <person name="Arakawa K."/>
        </authorList>
    </citation>
    <scope>NUCLEOTIDE SEQUENCE</scope>
</reference>
<dbReference type="SUPFAM" id="SSF51182">
    <property type="entry name" value="RmlC-like cupins"/>
    <property type="match status" value="1"/>
</dbReference>
<feature type="region of interest" description="Disordered" evidence="1">
    <location>
        <begin position="145"/>
        <end position="211"/>
    </location>
</feature>
<organism evidence="3 4">
    <name type="scientific">Trichonephila clavata</name>
    <name type="common">Joro spider</name>
    <name type="synonym">Nephila clavata</name>
    <dbReference type="NCBI Taxonomy" id="2740835"/>
    <lineage>
        <taxon>Eukaryota</taxon>
        <taxon>Metazoa</taxon>
        <taxon>Ecdysozoa</taxon>
        <taxon>Arthropoda</taxon>
        <taxon>Chelicerata</taxon>
        <taxon>Arachnida</taxon>
        <taxon>Araneae</taxon>
        <taxon>Araneomorphae</taxon>
        <taxon>Entelegynae</taxon>
        <taxon>Araneoidea</taxon>
        <taxon>Nephilidae</taxon>
        <taxon>Trichonephila</taxon>
    </lineage>
</organism>
<comment type="caution">
    <text evidence="3">The sequence shown here is derived from an EMBL/GenBank/DDBJ whole genome shotgun (WGS) entry which is preliminary data.</text>
</comment>
<keyword evidence="4" id="KW-1185">Reference proteome</keyword>
<feature type="domain" description="Mif2/CENP-C cupin" evidence="2">
    <location>
        <begin position="251"/>
        <end position="330"/>
    </location>
</feature>
<evidence type="ECO:0000313" key="4">
    <source>
        <dbReference type="Proteomes" id="UP000887116"/>
    </source>
</evidence>
<feature type="compositionally biased region" description="Polar residues" evidence="1">
    <location>
        <begin position="145"/>
        <end position="160"/>
    </location>
</feature>
<dbReference type="Proteomes" id="UP000887116">
    <property type="component" value="Unassembled WGS sequence"/>
</dbReference>
<dbReference type="EMBL" id="BMAO01010931">
    <property type="protein sequence ID" value="GFQ70337.1"/>
    <property type="molecule type" value="Genomic_DNA"/>
</dbReference>
<proteinExistence type="predicted"/>
<accession>A0A8X6HAM0</accession>
<dbReference type="Gene3D" id="2.60.120.10">
    <property type="entry name" value="Jelly Rolls"/>
    <property type="match status" value="1"/>
</dbReference>
<dbReference type="InterPro" id="IPR025974">
    <property type="entry name" value="Mif2/CENP-C_cupin"/>
</dbReference>
<evidence type="ECO:0000313" key="3">
    <source>
        <dbReference type="EMBL" id="GFQ70337.1"/>
    </source>
</evidence>
<evidence type="ECO:0000259" key="2">
    <source>
        <dbReference type="Pfam" id="PF11699"/>
    </source>
</evidence>
<dbReference type="OrthoDB" id="6437160at2759"/>
<dbReference type="AlphaFoldDB" id="A0A8X6HAM0"/>
<dbReference type="Pfam" id="PF11699">
    <property type="entry name" value="CENP-C_C"/>
    <property type="match status" value="1"/>
</dbReference>